<feature type="region of interest" description="Disordered" evidence="1">
    <location>
        <begin position="209"/>
        <end position="294"/>
    </location>
</feature>
<evidence type="ECO:0000256" key="1">
    <source>
        <dbReference type="SAM" id="MobiDB-lite"/>
    </source>
</evidence>
<dbReference type="PANTHER" id="PTHR10751">
    <property type="entry name" value="GUANYLATE BINDING PROTEIN"/>
    <property type="match status" value="1"/>
</dbReference>
<keyword evidence="4" id="KW-1185">Reference proteome</keyword>
<reference evidence="3 4" key="1">
    <citation type="journal article" date="2017" name="BMC Genomics">
        <title>Whole-genome assembly of Babesia ovata and comparative genomics between closely related pathogens.</title>
        <authorList>
            <person name="Yamagishi J."/>
            <person name="Asada M."/>
            <person name="Hakimi H."/>
            <person name="Tanaka T.Q."/>
            <person name="Sugimoto C."/>
            <person name="Kawazu S."/>
        </authorList>
    </citation>
    <scope>NUCLEOTIDE SEQUENCE [LARGE SCALE GENOMIC DNA]</scope>
    <source>
        <strain evidence="3 4">Miyake</strain>
    </source>
</reference>
<feature type="compositionally biased region" description="Polar residues" evidence="1">
    <location>
        <begin position="218"/>
        <end position="227"/>
    </location>
</feature>
<dbReference type="Proteomes" id="UP000236319">
    <property type="component" value="Unassembled WGS sequence"/>
</dbReference>
<evidence type="ECO:0000313" key="4">
    <source>
        <dbReference type="Proteomes" id="UP000236319"/>
    </source>
</evidence>
<accession>A0A2H6KI34</accession>
<feature type="region of interest" description="Disordered" evidence="1">
    <location>
        <begin position="103"/>
        <end position="124"/>
    </location>
</feature>
<proteinExistence type="predicted"/>
<feature type="compositionally biased region" description="Polar residues" evidence="1">
    <location>
        <begin position="275"/>
        <end position="294"/>
    </location>
</feature>
<dbReference type="GeneID" id="39876426"/>
<dbReference type="VEuPathDB" id="PiroplasmaDB:BOVATA_041490"/>
<dbReference type="InterPro" id="IPR015894">
    <property type="entry name" value="Guanylate-bd_N"/>
</dbReference>
<sequence length="926" mass="104750">MADSSPEEGVVVANRQHYASVSTEELATMYDDLIQQPHDSNSAPENINDAEDEARVNAEEGTTANVQNVNAEDECSIIENDKHVNNAEKAADSGEHDIYIIPPDTRRYDSTDLSSRGPPTFGDSDRFMGRSYDDEWSHPQPFANLSNNNMVVRNIRQDARDATLSFGYDETQHFAAPYPEVIEAVNYYMPSPQKHRRDTPLYGDSERRATYTMGNMGGDTTTSTHSRYSNDEDDPAVCERYMDDGSNSPVSPGTGVRSTRSRTRNVHRRAVRNTSPASECAQSSDSDSNDGTSASFQRTGLFEVPLNVCSMSRIIDPFKGFSKVHTARAVKLLHFTKKGDRTLCSLVKSAAKIIQTQVKDLQVVTIGVCGDARTGKSYLASMLVNKPTKSFRCSEAYSAKEAMNQMHQPPEGAVWAYVGVYQEKYAYIYLDIDGFENHQAQRIDMIKFVLLLSNCVICNVANPPRTGIYDMVRAMIDVVKHDRMSFEEDIGSIEMQETIEEFRKKTSFLLNEQNILSKSFDSKEHETIDANEEVRSDAGEANLWKAPIVHFVFRDSEGHVKCMDERLYTPETLVEQGIFEHYANIFNCARRDRGMDFKNDMLDAFEIFTNRKYTSLPCPVVAPKSLSMPDHSAALNAKHALKRIFATLLAPANADIMSADVAVGSKTRLIGANAPTGQPNISSIPNHLLNPHFCERLDEVKACVYQDTLSHVQSCMQLNGGMFVNYLKQLIAHFNMHGMIKLRDAKAIVRDVRVKENVNISRDVIVQFFKGLKHHVVMQLPIEPRVLLSRCMRLKQKSLHEFQTRVLGDKALYREQYEYLEKSLDGLIEKLEAKNDKIANDAAVAMFDRCAKSLDEKLTSEQYTYDELLVDIAKMRKLFLEKFKGHSEVTEKVFPQLTRQLYRRYEEHHPKTPTPNMALISKRQII</sequence>
<dbReference type="GO" id="GO:0003924">
    <property type="term" value="F:GTPase activity"/>
    <property type="evidence" value="ECO:0007669"/>
    <property type="project" value="InterPro"/>
</dbReference>
<comment type="caution">
    <text evidence="3">The sequence shown here is derived from an EMBL/GenBank/DDBJ whole genome shotgun (WGS) entry which is preliminary data.</text>
</comment>
<feature type="domain" description="Guanylate-binding protein N-terminal" evidence="2">
    <location>
        <begin position="350"/>
        <end position="510"/>
    </location>
</feature>
<dbReference type="RefSeq" id="XP_028868899.1">
    <property type="nucleotide sequence ID" value="XM_029013066.1"/>
</dbReference>
<dbReference type="EMBL" id="BDSA01000006">
    <property type="protein sequence ID" value="GBE62656.1"/>
    <property type="molecule type" value="Genomic_DNA"/>
</dbReference>
<dbReference type="GO" id="GO:0005525">
    <property type="term" value="F:GTP binding"/>
    <property type="evidence" value="ECO:0007669"/>
    <property type="project" value="InterPro"/>
</dbReference>
<organism evidence="3 4">
    <name type="scientific">Babesia ovata</name>
    <dbReference type="NCBI Taxonomy" id="189622"/>
    <lineage>
        <taxon>Eukaryota</taxon>
        <taxon>Sar</taxon>
        <taxon>Alveolata</taxon>
        <taxon>Apicomplexa</taxon>
        <taxon>Aconoidasida</taxon>
        <taxon>Piroplasmida</taxon>
        <taxon>Babesiidae</taxon>
        <taxon>Babesia</taxon>
    </lineage>
</organism>
<protein>
    <submittedName>
        <fullName evidence="3">Guanylate binding protein</fullName>
    </submittedName>
</protein>
<dbReference type="AlphaFoldDB" id="A0A2H6KI34"/>
<feature type="compositionally biased region" description="Basic residues" evidence="1">
    <location>
        <begin position="259"/>
        <end position="271"/>
    </location>
</feature>
<dbReference type="Gene3D" id="3.40.50.300">
    <property type="entry name" value="P-loop containing nucleotide triphosphate hydrolases"/>
    <property type="match status" value="1"/>
</dbReference>
<name>A0A2H6KI34_9APIC</name>
<evidence type="ECO:0000259" key="2">
    <source>
        <dbReference type="Pfam" id="PF02263"/>
    </source>
</evidence>
<gene>
    <name evidence="3" type="ORF">BOVATA_041490</name>
</gene>
<dbReference type="OrthoDB" id="361834at2759"/>
<evidence type="ECO:0000313" key="3">
    <source>
        <dbReference type="EMBL" id="GBE62656.1"/>
    </source>
</evidence>
<dbReference type="InterPro" id="IPR027417">
    <property type="entry name" value="P-loop_NTPase"/>
</dbReference>
<dbReference type="Pfam" id="PF02263">
    <property type="entry name" value="GBP"/>
    <property type="match status" value="1"/>
</dbReference>